<dbReference type="EMBL" id="JAUOQO010000068">
    <property type="protein sequence ID" value="MDO6574993.1"/>
    <property type="molecule type" value="Genomic_DNA"/>
</dbReference>
<accession>A0AAW7YV44</accession>
<dbReference type="Proteomes" id="UP001170310">
    <property type="component" value="Unassembled WGS sequence"/>
</dbReference>
<gene>
    <name evidence="1" type="ORF">Q4528_12805</name>
</gene>
<name>A0AAW7YV44_9STAP</name>
<comment type="caution">
    <text evidence="1">The sequence shown here is derived from an EMBL/GenBank/DDBJ whole genome shotgun (WGS) entry which is preliminary data.</text>
</comment>
<feature type="non-terminal residue" evidence="1">
    <location>
        <position position="1"/>
    </location>
</feature>
<dbReference type="AlphaFoldDB" id="A0AAW7YV44"/>
<reference evidence="1" key="1">
    <citation type="submission" date="2023-07" db="EMBL/GenBank/DDBJ databases">
        <title>Genome content predicts the carbon catabolic preferences of heterotrophic bacteria.</title>
        <authorList>
            <person name="Gralka M."/>
        </authorList>
    </citation>
    <scope>NUCLEOTIDE SEQUENCE</scope>
    <source>
        <strain evidence="1">E2R20</strain>
    </source>
</reference>
<dbReference type="RefSeq" id="WP_303521861.1">
    <property type="nucleotide sequence ID" value="NZ_JAUOQO010000068.1"/>
</dbReference>
<proteinExistence type="predicted"/>
<evidence type="ECO:0000313" key="2">
    <source>
        <dbReference type="Proteomes" id="UP001170310"/>
    </source>
</evidence>
<sequence>LKSFDLAAVFKEKTLADEFHEAKFHLVRDVAGVTEGAIRAIAFDQKSKLKVVESLTFGKQGLRALPKAA</sequence>
<protein>
    <submittedName>
        <fullName evidence="1">Uncharacterized protein</fullName>
    </submittedName>
</protein>
<evidence type="ECO:0000313" key="1">
    <source>
        <dbReference type="EMBL" id="MDO6574993.1"/>
    </source>
</evidence>
<organism evidence="1 2">
    <name type="scientific">Staphylococcus pasteuri_A</name>
    <dbReference type="NCBI Taxonomy" id="3062664"/>
    <lineage>
        <taxon>Bacteria</taxon>
        <taxon>Bacillati</taxon>
        <taxon>Bacillota</taxon>
        <taxon>Bacilli</taxon>
        <taxon>Bacillales</taxon>
        <taxon>Staphylococcaceae</taxon>
        <taxon>Staphylococcus</taxon>
    </lineage>
</organism>
<keyword evidence="2" id="KW-1185">Reference proteome</keyword>